<dbReference type="GO" id="GO:0016971">
    <property type="term" value="F:flavin-dependent sulfhydryl oxidase activity"/>
    <property type="evidence" value="ECO:0007669"/>
    <property type="project" value="InterPro"/>
</dbReference>
<evidence type="ECO:0000256" key="5">
    <source>
        <dbReference type="ARBA" id="ARBA00023157"/>
    </source>
</evidence>
<organism evidence="8">
    <name type="scientific">Cladocopium goreaui</name>
    <dbReference type="NCBI Taxonomy" id="2562237"/>
    <lineage>
        <taxon>Eukaryota</taxon>
        <taxon>Sar</taxon>
        <taxon>Alveolata</taxon>
        <taxon>Dinophyceae</taxon>
        <taxon>Suessiales</taxon>
        <taxon>Symbiodiniaceae</taxon>
        <taxon>Cladocopium</taxon>
    </lineage>
</organism>
<evidence type="ECO:0000256" key="1">
    <source>
        <dbReference type="ARBA" id="ARBA00001974"/>
    </source>
</evidence>
<dbReference type="InterPro" id="IPR039799">
    <property type="entry name" value="ALR/ERV"/>
</dbReference>
<comment type="caution">
    <text evidence="8">The sequence shown here is derived from an EMBL/GenBank/DDBJ whole genome shotgun (WGS) entry which is preliminary data.</text>
</comment>
<dbReference type="GO" id="GO:0050660">
    <property type="term" value="F:flavin adenine dinucleotide binding"/>
    <property type="evidence" value="ECO:0007669"/>
    <property type="project" value="TreeGrafter"/>
</dbReference>
<dbReference type="Proteomes" id="UP001152797">
    <property type="component" value="Unassembled WGS sequence"/>
</dbReference>
<dbReference type="SUPFAM" id="SSF69000">
    <property type="entry name" value="FAD-dependent thiol oxidase"/>
    <property type="match status" value="1"/>
</dbReference>
<evidence type="ECO:0000256" key="6">
    <source>
        <dbReference type="RuleBase" id="RU371123"/>
    </source>
</evidence>
<keyword evidence="4 6" id="KW-0560">Oxidoreductase</keyword>
<dbReference type="InterPro" id="IPR017905">
    <property type="entry name" value="ERV/ALR_sulphydryl_oxidase"/>
</dbReference>
<reference evidence="9" key="2">
    <citation type="submission" date="2024-04" db="EMBL/GenBank/DDBJ databases">
        <authorList>
            <person name="Chen Y."/>
            <person name="Shah S."/>
            <person name="Dougan E. K."/>
            <person name="Thang M."/>
            <person name="Chan C."/>
        </authorList>
    </citation>
    <scope>NUCLEOTIDE SEQUENCE [LARGE SCALE GENOMIC DNA]</scope>
</reference>
<dbReference type="Pfam" id="PF04777">
    <property type="entry name" value="Evr1_Alr"/>
    <property type="match status" value="1"/>
</dbReference>
<evidence type="ECO:0000313" key="10">
    <source>
        <dbReference type="Proteomes" id="UP001152797"/>
    </source>
</evidence>
<dbReference type="PANTHER" id="PTHR12645:SF0">
    <property type="entry name" value="FAD-LINKED SULFHYDRYL OXIDASE ALR"/>
    <property type="match status" value="1"/>
</dbReference>
<dbReference type="PROSITE" id="PS51324">
    <property type="entry name" value="ERV_ALR"/>
    <property type="match status" value="1"/>
</dbReference>
<accession>A0A9P1DEC7</accession>
<dbReference type="EC" id="1.8.3.2" evidence="6"/>
<dbReference type="InterPro" id="IPR036774">
    <property type="entry name" value="ERV/ALR_sulphydryl_oxid_sf"/>
</dbReference>
<sequence length="220" mass="23714">MVLDLVALGHDAVNWLSHLPTAGQLMHSKMSVATSALGRGMDSSLAAKLAAVHQVPNLDTGMAAGSCKGAPSAWGPAMWKSLHCMVHNMPQTLPPDQQRSFQDMMDSLPNVLPCNSCGENLRHHLHADPPTPYLSSRDDLERWLVRLHNTVNVATGKAAVPEPEAMANINKMCCDGAAQAAPAPATGATMASMDPWAALWRPCWGPRQKVAKPHSWQDFM</sequence>
<evidence type="ECO:0000256" key="2">
    <source>
        <dbReference type="ARBA" id="ARBA00022630"/>
    </source>
</evidence>
<comment type="catalytic activity">
    <reaction evidence="6">
        <text>2 R'C(R)SH + O2 = R'C(R)S-S(R)CR' + H2O2</text>
        <dbReference type="Rhea" id="RHEA:17357"/>
        <dbReference type="ChEBI" id="CHEBI:15379"/>
        <dbReference type="ChEBI" id="CHEBI:16240"/>
        <dbReference type="ChEBI" id="CHEBI:16520"/>
        <dbReference type="ChEBI" id="CHEBI:17412"/>
        <dbReference type="EC" id="1.8.3.2"/>
    </reaction>
</comment>
<dbReference type="EMBL" id="CAMXCT030004357">
    <property type="protein sequence ID" value="CAL4796003.1"/>
    <property type="molecule type" value="Genomic_DNA"/>
</dbReference>
<proteinExistence type="predicted"/>
<dbReference type="EMBL" id="CAMXCT020004357">
    <property type="protein sequence ID" value="CAL1162066.1"/>
    <property type="molecule type" value="Genomic_DNA"/>
</dbReference>
<keyword evidence="3 6" id="KW-0274">FAD</keyword>
<evidence type="ECO:0000256" key="4">
    <source>
        <dbReference type="ARBA" id="ARBA00023002"/>
    </source>
</evidence>
<keyword evidence="5" id="KW-1015">Disulfide bond</keyword>
<feature type="domain" description="ERV/ALR sulfhydryl oxidase" evidence="7">
    <location>
        <begin position="67"/>
        <end position="169"/>
    </location>
</feature>
<evidence type="ECO:0000256" key="3">
    <source>
        <dbReference type="ARBA" id="ARBA00022827"/>
    </source>
</evidence>
<name>A0A9P1DEC7_9DINO</name>
<evidence type="ECO:0000259" key="7">
    <source>
        <dbReference type="PROSITE" id="PS51324"/>
    </source>
</evidence>
<dbReference type="EMBL" id="CAMXCT010004357">
    <property type="protein sequence ID" value="CAI4008691.1"/>
    <property type="molecule type" value="Genomic_DNA"/>
</dbReference>
<reference evidence="8" key="1">
    <citation type="submission" date="2022-10" db="EMBL/GenBank/DDBJ databases">
        <authorList>
            <person name="Chen Y."/>
            <person name="Dougan E. K."/>
            <person name="Chan C."/>
            <person name="Rhodes N."/>
            <person name="Thang M."/>
        </authorList>
    </citation>
    <scope>NUCLEOTIDE SEQUENCE</scope>
</reference>
<dbReference type="OrthoDB" id="17199at2759"/>
<dbReference type="Gene3D" id="1.20.120.310">
    <property type="entry name" value="ERV/ALR sulfhydryl oxidase domain"/>
    <property type="match status" value="1"/>
</dbReference>
<dbReference type="PANTHER" id="PTHR12645">
    <property type="entry name" value="ALR/ERV"/>
    <property type="match status" value="1"/>
</dbReference>
<gene>
    <name evidence="8" type="ORF">C1SCF055_LOCUS34106</name>
</gene>
<evidence type="ECO:0000313" key="8">
    <source>
        <dbReference type="EMBL" id="CAI4008691.1"/>
    </source>
</evidence>
<keyword evidence="2 6" id="KW-0285">Flavoprotein</keyword>
<protein>
    <recommendedName>
        <fullName evidence="6">Sulfhydryl oxidase</fullName>
        <ecNumber evidence="6">1.8.3.2</ecNumber>
    </recommendedName>
</protein>
<comment type="cofactor">
    <cofactor evidence="1 6">
        <name>FAD</name>
        <dbReference type="ChEBI" id="CHEBI:57692"/>
    </cofactor>
</comment>
<dbReference type="AlphaFoldDB" id="A0A9P1DEC7"/>
<keyword evidence="10" id="KW-1185">Reference proteome</keyword>
<evidence type="ECO:0000313" key="9">
    <source>
        <dbReference type="EMBL" id="CAL1162066.1"/>
    </source>
</evidence>
<dbReference type="GO" id="GO:0005739">
    <property type="term" value="C:mitochondrion"/>
    <property type="evidence" value="ECO:0007669"/>
    <property type="project" value="TreeGrafter"/>
</dbReference>